<organism evidence="7 8">
    <name type="scientific">Aquibium carbonis</name>
    <dbReference type="NCBI Taxonomy" id="2495581"/>
    <lineage>
        <taxon>Bacteria</taxon>
        <taxon>Pseudomonadati</taxon>
        <taxon>Pseudomonadota</taxon>
        <taxon>Alphaproteobacteria</taxon>
        <taxon>Hyphomicrobiales</taxon>
        <taxon>Phyllobacteriaceae</taxon>
        <taxon>Aquibium</taxon>
    </lineage>
</organism>
<sequence length="719" mass="78531">MQDRAGRARLPAGLSGRADRDGSEGGWMGDTSARGWPANLRVDAATAPRLPEGVGQWLEGSRLLACIRLLEGWADVLADLGVDDGMAMLLAERARTNGTSFHAELHVSGRVAEPVLYRAIAKASGLRYLDRIPGDRIVIDEGQAITALRGMRRNAIATLRDDDGGVVYVMAPQGLDLASFRARLCNSPELVSRLVLTSPAALRKALLARAHSALSREAEMGLFGRSPDLSARSVASCWQGFAGGAIVVGTPVLLTLAPKTTALAVSALLTVLFLGCIGLRLLAGLRGPTARLPPVAPHDGSLLPVYSVLVALHREADVVPDLLVALGRLDWPRSRLEVKLVCEADDIETLSALERHSLRSWVEIVRVPPGLPRTKPKALNFALPTCTGDVVALYDAEDRPHPRQLRAAWAALCAGGDDLACVQAPLQIANAGFGVLPFMFRMEFAGQFRGILPWLAERNLMIPLGGTSNHFRRAALEDVGAWDPHNVTEDADLGVRLARRGYRVGMIAPPTLEDAPETFPVWFRQRTRWFKGFLQTWLVHMRNPRRLYRELGPGSFIVFHLLVGGVVASALLHPLLLLTLLGLAVRLVAANGLQLHEILVFWLAMMNVLGGYGAQLLLSWSSLRRGERAGFWKAALLTPFYWMMLSAVGYRAAWEVWRNPHHWAKTPHSRYRREAAPGGKARSAAPFLMRVGRYFPMMSLPGHTIFSSSRPMTASSRPS</sequence>
<keyword evidence="2" id="KW-0328">Glycosyltransferase</keyword>
<proteinExistence type="inferred from homology"/>
<feature type="region of interest" description="Disordered" evidence="4">
    <location>
        <begin position="1"/>
        <end position="32"/>
    </location>
</feature>
<keyword evidence="5" id="KW-0472">Membrane</keyword>
<dbReference type="InterPro" id="IPR001173">
    <property type="entry name" value="Glyco_trans_2-like"/>
</dbReference>
<dbReference type="Pfam" id="PF13632">
    <property type="entry name" value="Glyco_trans_2_3"/>
    <property type="match status" value="1"/>
</dbReference>
<dbReference type="InterPro" id="IPR029044">
    <property type="entry name" value="Nucleotide-diphossugar_trans"/>
</dbReference>
<feature type="transmembrane region" description="Helical" evidence="5">
    <location>
        <begin position="263"/>
        <end position="283"/>
    </location>
</feature>
<dbReference type="SUPFAM" id="SSF53448">
    <property type="entry name" value="Nucleotide-diphospho-sugar transferases"/>
    <property type="match status" value="1"/>
</dbReference>
<evidence type="ECO:0000256" key="1">
    <source>
        <dbReference type="ARBA" id="ARBA00006739"/>
    </source>
</evidence>
<dbReference type="EMBL" id="RWKW01000030">
    <property type="protein sequence ID" value="RST86897.1"/>
    <property type="molecule type" value="Genomic_DNA"/>
</dbReference>
<accession>A0A3S0A9U6</accession>
<dbReference type="AlphaFoldDB" id="A0A3S0A9U6"/>
<evidence type="ECO:0000259" key="6">
    <source>
        <dbReference type="Pfam" id="PF13632"/>
    </source>
</evidence>
<comment type="caution">
    <text evidence="7">The sequence shown here is derived from an EMBL/GenBank/DDBJ whole genome shotgun (WGS) entry which is preliminary data.</text>
</comment>
<name>A0A3S0A9U6_9HYPH</name>
<feature type="transmembrane region" description="Helical" evidence="5">
    <location>
        <begin position="630"/>
        <end position="650"/>
    </location>
</feature>
<dbReference type="GO" id="GO:0016757">
    <property type="term" value="F:glycosyltransferase activity"/>
    <property type="evidence" value="ECO:0007669"/>
    <property type="project" value="UniProtKB-KW"/>
</dbReference>
<feature type="transmembrane region" description="Helical" evidence="5">
    <location>
        <begin position="598"/>
        <end position="618"/>
    </location>
</feature>
<evidence type="ECO:0000256" key="4">
    <source>
        <dbReference type="SAM" id="MobiDB-lite"/>
    </source>
</evidence>
<evidence type="ECO:0000313" key="8">
    <source>
        <dbReference type="Proteomes" id="UP000278398"/>
    </source>
</evidence>
<dbReference type="PANTHER" id="PTHR43630:SF1">
    <property type="entry name" value="POLY-BETA-1,6-N-ACETYL-D-GLUCOSAMINE SYNTHASE"/>
    <property type="match status" value="1"/>
</dbReference>
<dbReference type="Gene3D" id="3.90.550.10">
    <property type="entry name" value="Spore Coat Polysaccharide Biosynthesis Protein SpsA, Chain A"/>
    <property type="match status" value="1"/>
</dbReference>
<evidence type="ECO:0000256" key="5">
    <source>
        <dbReference type="SAM" id="Phobius"/>
    </source>
</evidence>
<keyword evidence="5" id="KW-0812">Transmembrane</keyword>
<feature type="domain" description="Glycosyltransferase 2-like" evidence="6">
    <location>
        <begin position="391"/>
        <end position="598"/>
    </location>
</feature>
<feature type="transmembrane region" description="Helical" evidence="5">
    <location>
        <begin position="551"/>
        <end position="578"/>
    </location>
</feature>
<keyword evidence="3 7" id="KW-0808">Transferase</keyword>
<evidence type="ECO:0000256" key="2">
    <source>
        <dbReference type="ARBA" id="ARBA00022676"/>
    </source>
</evidence>
<comment type="similarity">
    <text evidence="1">Belongs to the glycosyltransferase 2 family.</text>
</comment>
<evidence type="ECO:0000313" key="7">
    <source>
        <dbReference type="EMBL" id="RST86897.1"/>
    </source>
</evidence>
<keyword evidence="5" id="KW-1133">Transmembrane helix</keyword>
<feature type="transmembrane region" description="Helical" evidence="5">
    <location>
        <begin position="235"/>
        <end position="257"/>
    </location>
</feature>
<dbReference type="Proteomes" id="UP000278398">
    <property type="component" value="Unassembled WGS sequence"/>
</dbReference>
<dbReference type="OrthoDB" id="7431422at2"/>
<evidence type="ECO:0000256" key="3">
    <source>
        <dbReference type="ARBA" id="ARBA00022679"/>
    </source>
</evidence>
<protein>
    <submittedName>
        <fullName evidence="7">Glycosyltransferase</fullName>
    </submittedName>
</protein>
<gene>
    <name evidence="7" type="ORF">EJC49_08245</name>
</gene>
<dbReference type="PANTHER" id="PTHR43630">
    <property type="entry name" value="POLY-BETA-1,6-N-ACETYL-D-GLUCOSAMINE SYNTHASE"/>
    <property type="match status" value="1"/>
</dbReference>
<reference evidence="7 8" key="1">
    <citation type="submission" date="2018-12" db="EMBL/GenBank/DDBJ databases">
        <title>Mesorhizobium carbonis sp. nov., isolated from coal mine water.</title>
        <authorList>
            <person name="Xin W."/>
            <person name="Xu Z."/>
            <person name="Xiang F."/>
            <person name="Zhang J."/>
            <person name="Xi L."/>
            <person name="Liu J."/>
        </authorList>
    </citation>
    <scope>NUCLEOTIDE SEQUENCE [LARGE SCALE GENOMIC DNA]</scope>
    <source>
        <strain evidence="7 8">B2.3</strain>
    </source>
</reference>
<keyword evidence="8" id="KW-1185">Reference proteome</keyword>